<feature type="compositionally biased region" description="Basic residues" evidence="1">
    <location>
        <begin position="1646"/>
        <end position="1658"/>
    </location>
</feature>
<feature type="compositionally biased region" description="Polar residues" evidence="1">
    <location>
        <begin position="1197"/>
        <end position="1211"/>
    </location>
</feature>
<feature type="compositionally biased region" description="Low complexity" evidence="1">
    <location>
        <begin position="806"/>
        <end position="816"/>
    </location>
</feature>
<feature type="compositionally biased region" description="Basic and acidic residues" evidence="1">
    <location>
        <begin position="2008"/>
        <end position="2024"/>
    </location>
</feature>
<organism evidence="2 3">
    <name type="scientific">Toxoplasma gondii MAS</name>
    <dbReference type="NCBI Taxonomy" id="943118"/>
    <lineage>
        <taxon>Eukaryota</taxon>
        <taxon>Sar</taxon>
        <taxon>Alveolata</taxon>
        <taxon>Apicomplexa</taxon>
        <taxon>Conoidasida</taxon>
        <taxon>Coccidia</taxon>
        <taxon>Eucoccidiorida</taxon>
        <taxon>Eimeriorina</taxon>
        <taxon>Sarcocystidae</taxon>
        <taxon>Toxoplasma</taxon>
    </lineage>
</organism>
<feature type="region of interest" description="Disordered" evidence="1">
    <location>
        <begin position="753"/>
        <end position="837"/>
    </location>
</feature>
<feature type="region of interest" description="Disordered" evidence="1">
    <location>
        <begin position="893"/>
        <end position="914"/>
    </location>
</feature>
<feature type="compositionally biased region" description="Basic and acidic residues" evidence="1">
    <location>
        <begin position="319"/>
        <end position="334"/>
    </location>
</feature>
<feature type="compositionally biased region" description="Polar residues" evidence="1">
    <location>
        <begin position="497"/>
        <end position="509"/>
    </location>
</feature>
<dbReference type="OrthoDB" id="10411992at2759"/>
<name>A0A086Q6T6_TOXGO</name>
<accession>A0A086Q6T6</accession>
<dbReference type="EMBL" id="AEXC02002043">
    <property type="protein sequence ID" value="KFH08318.1"/>
    <property type="molecule type" value="Genomic_DNA"/>
</dbReference>
<feature type="compositionally biased region" description="Low complexity" evidence="1">
    <location>
        <begin position="1145"/>
        <end position="1165"/>
    </location>
</feature>
<reference evidence="2 3" key="1">
    <citation type="submission" date="2014-04" db="EMBL/GenBank/DDBJ databases">
        <authorList>
            <person name="Sibley D."/>
            <person name="Venepally P."/>
            <person name="Karamycheva S."/>
            <person name="Hadjithomas M."/>
            <person name="Khan A."/>
            <person name="Brunk B."/>
            <person name="Roos D."/>
            <person name="Caler E."/>
            <person name="Lorenzi H."/>
        </authorList>
    </citation>
    <scope>NUCLEOTIDE SEQUENCE [LARGE SCALE GENOMIC DNA]</scope>
    <source>
        <strain evidence="2 3">MAS</strain>
    </source>
</reference>
<proteinExistence type="predicted"/>
<evidence type="ECO:0000256" key="1">
    <source>
        <dbReference type="SAM" id="MobiDB-lite"/>
    </source>
</evidence>
<feature type="region of interest" description="Disordered" evidence="1">
    <location>
        <begin position="579"/>
        <end position="611"/>
    </location>
</feature>
<sequence>MAQETATLGVFAEWLCSAIETVLSSRLSAPSSSLMSSASTVFEPPLLRSSSSNPPVAAHGFYPTSSVRTSASSAPPLFGIPCSPRIPSLRNALFAAAPELQSFPSCPPFSISVDVLLFLPFSTVGTCGLLPQVLPLLMPFSGDPLTLASTSDAPPTDRSFLSCTTSSVSRSSRGVTLPQKTHEATQEEEDESSGVNGDLISDSRRNFQHNDYQSRDTFRDDKTREGSHREANAGKSEREDEDRSEQDSRETRDATIRPALFYSTREPHEAVDGECTAQKADMRDRQHRDGDDYLPSGESPPVFVSPFFFACHASHGRKCEDASAGRSRGSDGGRGRPLTPSSSGISRLGDERSVTTASSQSHHDNANDNLVCLLLERWTFAYSPPLACASPPSWSPSGPSAALGGQSFDILLRNLSTAMRGFTAFAHLLPTFSLLSSAESLLFPPETDAGFNALSVPSMYIYPARHQTPIYRYPKTQLQADETRRTAFHREDREAAQKSTSRIPPASSTYQRSLHAFSHHVPIPKSSSLSTAFLAAAPSLSSSPMKTSRAEPRCHRPAPIPSLSLPATCRSTAHSFLSSSCHPSRTHQGLRPFSTTSSLSSSSPRRPFGPAELSACHREATSPSLASTASQTSFSGSLSSSCLHGLRCSRSPRDASGPAPPWCMHASIFLHWDGAPSSYRRRQSSRSSDVAVATYASHAHPLSCHQPSLASWTASARNSEGTTWEGFSESQMSPLETSLSSLSGGPRIVAALVPRCASPRDSLRQQQGERSTRGQKSGKREADASFRKPHCHRSDKRKKAVEKSTSKSMSACSSGSTQQTPRDRIGVGLGSAGTGDAGKRTWLTEEEAGYSQVPGVALPCGQGILSVRVSFREDIAFLLEPAAEACTGPGLVASSPDSSFGGSGRPEVREPRTSVLDGEADEIERLGRCAPPISSPTLSASGASGDFGGRSLFVVSQEGEDGRNMEKLAGLLADTGRKGNDCQGERDSQGDSQEAEGRMETDPTLRGEFHRGNEEEDERTCFRPPHETISTPRTNVSDAESPDTTRDLSAGASCFDSTPPPPMSLFASLPRKESTIHLSSSCAVAAETLRREVGEVSPSLTELFRCSEDACTLDSRRLPRAASRHAGAAPCRISIHLPFPGSMSLPSISPSSSASSLSPSASASPTPLPRTPEAGRGQDEERKDDARDEETTGDEANGTQRVQVTDASQQARSVCLDTNDEKGMQEHTHEEDSQTHAMKWVAPVSSSRPLVPREASWAVRASRVDFPFVSCFSVPSARSEARRSSPYIWKDREEGERGGEKGRGPGFEGTFTKREGKGATVAENEGRNDTTLGEDSSFVVADFASCRTMVRPSSSLVSFSSCFVRSDSCPPSEGTLTSSQNSAAETKTRWAVLLQRSPALEPSCAISADSSSSILPSSSTCLASSLCRSSASTSFAPLSVFLPPSSSFLASSSSSPFVSSTSPFCSSSSTFLSASRRLSSCPLRSPSSPALYPAPASTSAAHCTGFGVAKLPAELRLSTEERNLGSGIYSAKKEEGRSREFPGCGRDSRKLQAQGQEERAFWGADEEARGSGTLERLKTLETHRAVIVLDFDLEEDSDGDQDFWEAGADVVRVGKERADGELHLHPLLTDLTDDVSVESNALHASVQRRRSSPKKRGSVRGFPADVTESGDPFEVTPSRQKALSCPRGVTACAENEDTGNAFDAARGESRTESTTHRRAGTLLVCQTDKSDDGDEGDSSFLALWLMPELSAPSYAASQRLRAGTAFAEAGEIQSEGESEEMQMEIVRGKPAPHPFTLLRSIKEVCDSPDSSSDLQVSSRCLSSAATPFSISAFLEEAASPPLGWLADAWQDTLEAFHLSASEPVSLCNFSFSCLVEDLASPPSRRLTENDGPHSSSFCFSPSGPYEKPKAPKLRGSPDSPPSTPDSDDAFFSSSISCSLHAESTSSRLKTPSFASWRLHSSGSSHEDQRKRAASSHQRPSRWQTDGEQELAGIQVVEKASKTSAETKCAGEAEKRNPCEGKGTKAIEGGGISNEIAGELKCHSREGQKKSGEASLHLVSQLVDLLHAADEASEADVSACSSFAVLSYAARPSPPSLVPPLSLSHVSSALLPPSFGTQRTGAGDAAACEGKEVLDSPFFHGAAQRRHEGERETRSEKPDEAMKGYRRETATKRGEKTSEAREQKGDRIKCGSNLGTGANLGGRRTSEEAWTAHQLRRLDKQLNAYAEFSHENQRRIAFPYAF</sequence>
<evidence type="ECO:0000313" key="2">
    <source>
        <dbReference type="EMBL" id="KFH08318.1"/>
    </source>
</evidence>
<feature type="compositionally biased region" description="Basic and acidic residues" evidence="1">
    <location>
        <begin position="245"/>
        <end position="255"/>
    </location>
</feature>
<feature type="compositionally biased region" description="Polar residues" evidence="1">
    <location>
        <begin position="1974"/>
        <end position="1985"/>
    </location>
</feature>
<feature type="region of interest" description="Disordered" evidence="1">
    <location>
        <begin position="319"/>
        <end position="363"/>
    </location>
</feature>
<feature type="region of interest" description="Disordered" evidence="1">
    <location>
        <begin position="2140"/>
        <end position="2201"/>
    </location>
</feature>
<gene>
    <name evidence="2" type="ORF">TGMAS_211340</name>
</gene>
<feature type="region of interest" description="Disordered" evidence="1">
    <location>
        <begin position="1957"/>
        <end position="2029"/>
    </location>
</feature>
<feature type="region of interest" description="Disordered" evidence="1">
    <location>
        <begin position="1290"/>
        <end position="1331"/>
    </location>
</feature>
<feature type="compositionally biased region" description="Polar residues" evidence="1">
    <location>
        <begin position="1028"/>
        <end position="1038"/>
    </location>
</feature>
<dbReference type="Proteomes" id="UP000028821">
    <property type="component" value="Unassembled WGS sequence"/>
</dbReference>
<feature type="compositionally biased region" description="Basic and acidic residues" evidence="1">
    <location>
        <begin position="1176"/>
        <end position="1190"/>
    </location>
</feature>
<feature type="region of interest" description="Disordered" evidence="1">
    <location>
        <begin position="975"/>
        <end position="1059"/>
    </location>
</feature>
<comment type="caution">
    <text evidence="2">The sequence shown here is derived from an EMBL/GenBank/DDBJ whole genome shotgun (WGS) entry which is preliminary data.</text>
</comment>
<feature type="compositionally biased region" description="Low complexity" evidence="1">
    <location>
        <begin position="590"/>
        <end position="608"/>
    </location>
</feature>
<feature type="compositionally biased region" description="Basic and acidic residues" evidence="1">
    <location>
        <begin position="280"/>
        <end position="291"/>
    </location>
</feature>
<feature type="region of interest" description="Disordered" evidence="1">
    <location>
        <begin position="1145"/>
        <end position="1211"/>
    </location>
</feature>
<evidence type="ECO:0000313" key="3">
    <source>
        <dbReference type="Proteomes" id="UP000028821"/>
    </source>
</evidence>
<feature type="compositionally biased region" description="Basic and acidic residues" evidence="1">
    <location>
        <begin position="975"/>
        <end position="1026"/>
    </location>
</feature>
<feature type="region of interest" description="Disordered" evidence="1">
    <location>
        <begin position="489"/>
        <end position="509"/>
    </location>
</feature>
<feature type="compositionally biased region" description="Gly residues" evidence="1">
    <location>
        <begin position="827"/>
        <end position="836"/>
    </location>
</feature>
<feature type="compositionally biased region" description="Basic and acidic residues" evidence="1">
    <location>
        <begin position="1290"/>
        <end position="1303"/>
    </location>
</feature>
<feature type="region of interest" description="Disordered" evidence="1">
    <location>
        <begin position="540"/>
        <end position="562"/>
    </location>
</feature>
<protein>
    <submittedName>
        <fullName evidence="2">Uncharacterized protein</fullName>
    </submittedName>
</protein>
<feature type="region of interest" description="Disordered" evidence="1">
    <location>
        <begin position="1882"/>
        <end position="1927"/>
    </location>
</feature>
<feature type="compositionally biased region" description="Basic residues" evidence="1">
    <location>
        <begin position="787"/>
        <end position="800"/>
    </location>
</feature>
<feature type="region of interest" description="Disordered" evidence="1">
    <location>
        <begin position="1643"/>
        <end position="1679"/>
    </location>
</feature>
<feature type="compositionally biased region" description="Basic and acidic residues" evidence="1">
    <location>
        <begin position="2144"/>
        <end position="2188"/>
    </location>
</feature>
<dbReference type="VEuPathDB" id="ToxoDB:TGMAS_211340"/>
<feature type="compositionally biased region" description="Basic and acidic residues" evidence="1">
    <location>
        <begin position="212"/>
        <end position="238"/>
    </location>
</feature>
<feature type="region of interest" description="Disordered" evidence="1">
    <location>
        <begin position="170"/>
        <end position="297"/>
    </location>
</feature>